<dbReference type="PANTHER" id="PTHR43818">
    <property type="entry name" value="BCDNA.GH03377"/>
    <property type="match status" value="1"/>
</dbReference>
<dbReference type="Pfam" id="PF01408">
    <property type="entry name" value="GFO_IDH_MocA"/>
    <property type="match status" value="1"/>
</dbReference>
<feature type="non-terminal residue" evidence="3">
    <location>
        <position position="1"/>
    </location>
</feature>
<feature type="domain" description="Gfo/Idh/MocA-like oxidoreductase bacterial type C-terminal" evidence="2">
    <location>
        <begin position="184"/>
        <end position="251"/>
    </location>
</feature>
<feature type="domain" description="Gfo/Idh/MocA-like oxidoreductase N-terminal" evidence="1">
    <location>
        <begin position="13"/>
        <end position="142"/>
    </location>
</feature>
<evidence type="ECO:0008006" key="4">
    <source>
        <dbReference type="Google" id="ProtNLM"/>
    </source>
</evidence>
<dbReference type="InterPro" id="IPR043906">
    <property type="entry name" value="Gfo/Idh/MocA_OxRdtase_bact_C"/>
</dbReference>
<gene>
    <name evidence="3" type="ORF">S01H1_51151</name>
</gene>
<evidence type="ECO:0000259" key="2">
    <source>
        <dbReference type="Pfam" id="PF19051"/>
    </source>
</evidence>
<dbReference type="PANTHER" id="PTHR43818:SF5">
    <property type="entry name" value="OXIDOREDUCTASE FAMILY PROTEIN"/>
    <property type="match status" value="1"/>
</dbReference>
<dbReference type="SUPFAM" id="SSF51735">
    <property type="entry name" value="NAD(P)-binding Rossmann-fold domains"/>
    <property type="match status" value="1"/>
</dbReference>
<dbReference type="SUPFAM" id="SSF55347">
    <property type="entry name" value="Glyceraldehyde-3-phosphate dehydrogenase-like, C-terminal domain"/>
    <property type="match status" value="1"/>
</dbReference>
<dbReference type="GO" id="GO:0000166">
    <property type="term" value="F:nucleotide binding"/>
    <property type="evidence" value="ECO:0007669"/>
    <property type="project" value="InterPro"/>
</dbReference>
<dbReference type="InterPro" id="IPR050463">
    <property type="entry name" value="Gfo/Idh/MocA_oxidrdct_glycsds"/>
</dbReference>
<proteinExistence type="predicted"/>
<reference evidence="3" key="1">
    <citation type="journal article" date="2014" name="Front. Microbiol.">
        <title>High frequency of phylogenetically diverse reductive dehalogenase-homologous genes in deep subseafloor sedimentary metagenomes.</title>
        <authorList>
            <person name="Kawai M."/>
            <person name="Futagami T."/>
            <person name="Toyoda A."/>
            <person name="Takaki Y."/>
            <person name="Nishi S."/>
            <person name="Hori S."/>
            <person name="Arai W."/>
            <person name="Tsubouchi T."/>
            <person name="Morono Y."/>
            <person name="Uchiyama I."/>
            <person name="Ito T."/>
            <person name="Fujiyama A."/>
            <person name="Inagaki F."/>
            <person name="Takami H."/>
        </authorList>
    </citation>
    <scope>NUCLEOTIDE SEQUENCE</scope>
    <source>
        <strain evidence="3">Expedition CK06-06</strain>
    </source>
</reference>
<dbReference type="InterPro" id="IPR036291">
    <property type="entry name" value="NAD(P)-bd_dom_sf"/>
</dbReference>
<name>X0W8G9_9ZZZZ</name>
<dbReference type="Gene3D" id="3.30.360.10">
    <property type="entry name" value="Dihydrodipicolinate Reductase, domain 2"/>
    <property type="match status" value="1"/>
</dbReference>
<dbReference type="Gene3D" id="3.40.50.720">
    <property type="entry name" value="NAD(P)-binding Rossmann-like Domain"/>
    <property type="match status" value="1"/>
</dbReference>
<dbReference type="AlphaFoldDB" id="X0W8G9"/>
<organism evidence="3">
    <name type="scientific">marine sediment metagenome</name>
    <dbReference type="NCBI Taxonomy" id="412755"/>
    <lineage>
        <taxon>unclassified sequences</taxon>
        <taxon>metagenomes</taxon>
        <taxon>ecological metagenomes</taxon>
    </lineage>
</organism>
<dbReference type="EMBL" id="BARS01032998">
    <property type="protein sequence ID" value="GAG20898.1"/>
    <property type="molecule type" value="Genomic_DNA"/>
</dbReference>
<evidence type="ECO:0000313" key="3">
    <source>
        <dbReference type="EMBL" id="GAG20898.1"/>
    </source>
</evidence>
<sequence length="261" mass="28684">AGAVAASNRIVMGAIGVGGQGTRHVGGGIWVQGGGFLSKPEVQFVAVCDVNANNCNRARDIVNKHYGNSDCASYNDFRELVAREDIDAVLVATPDHWHVLTSIAAVKAGMDIYCEKPLSLTIRQAREVADTVKRYGRIFQTGTQQRSWREFRFACELVRNGYIGDVKSITVNVGGPPQWSCNAPGEPEPKWLDWNMWLGPAPWRPYTSKIAPGGWMGYRDYSGGEMTNWGAHMFDTAQWAMGMDDSGPVEIIPPDGKDYKV</sequence>
<dbReference type="Pfam" id="PF19051">
    <property type="entry name" value="GFO_IDH_MocA_C2"/>
    <property type="match status" value="1"/>
</dbReference>
<feature type="non-terminal residue" evidence="3">
    <location>
        <position position="261"/>
    </location>
</feature>
<protein>
    <recommendedName>
        <fullName evidence="4">Gfo/Idh/MocA-like oxidoreductase N-terminal domain-containing protein</fullName>
    </recommendedName>
</protein>
<evidence type="ECO:0000259" key="1">
    <source>
        <dbReference type="Pfam" id="PF01408"/>
    </source>
</evidence>
<accession>X0W8G9</accession>
<comment type="caution">
    <text evidence="3">The sequence shown here is derived from an EMBL/GenBank/DDBJ whole genome shotgun (WGS) entry which is preliminary data.</text>
</comment>
<dbReference type="InterPro" id="IPR000683">
    <property type="entry name" value="Gfo/Idh/MocA-like_OxRdtase_N"/>
</dbReference>